<gene>
    <name evidence="1" type="primary">BX957234.1</name>
</gene>
<dbReference type="AlphaFoldDB" id="A0A1A8RK95"/>
<reference evidence="1" key="2">
    <citation type="submission" date="2016-06" db="EMBL/GenBank/DDBJ databases">
        <title>The genome of a short-lived fish provides insights into sex chromosome evolution and the genetic control of aging.</title>
        <authorList>
            <person name="Reichwald K."/>
            <person name="Felder M."/>
            <person name="Petzold A."/>
            <person name="Koch P."/>
            <person name="Groth M."/>
            <person name="Platzer M."/>
        </authorList>
    </citation>
    <scope>NUCLEOTIDE SEQUENCE</scope>
    <source>
        <tissue evidence="1">Brain</tissue>
    </source>
</reference>
<dbReference type="Pfam" id="PF01527">
    <property type="entry name" value="HTH_Tnp_1"/>
    <property type="match status" value="1"/>
</dbReference>
<feature type="non-terminal residue" evidence="1">
    <location>
        <position position="103"/>
    </location>
</feature>
<accession>A0A1A8RK95</accession>
<proteinExistence type="predicted"/>
<dbReference type="InterPro" id="IPR009057">
    <property type="entry name" value="Homeodomain-like_sf"/>
</dbReference>
<dbReference type="GO" id="GO:0006313">
    <property type="term" value="P:DNA transposition"/>
    <property type="evidence" value="ECO:0007669"/>
    <property type="project" value="InterPro"/>
</dbReference>
<evidence type="ECO:0008006" key="2">
    <source>
        <dbReference type="Google" id="ProtNLM"/>
    </source>
</evidence>
<dbReference type="SUPFAM" id="SSF46689">
    <property type="entry name" value="Homeodomain-like"/>
    <property type="match status" value="1"/>
</dbReference>
<dbReference type="GO" id="GO:0004803">
    <property type="term" value="F:transposase activity"/>
    <property type="evidence" value="ECO:0007669"/>
    <property type="project" value="InterPro"/>
</dbReference>
<protein>
    <recommendedName>
        <fullName evidence="2">Brinker DNA-binding domain-containing protein</fullName>
    </recommendedName>
</protein>
<name>A0A1A8RK95_9TELE</name>
<dbReference type="Gene3D" id="1.10.10.60">
    <property type="entry name" value="Homeodomain-like"/>
    <property type="match status" value="1"/>
</dbReference>
<feature type="non-terminal residue" evidence="1">
    <location>
        <position position="1"/>
    </location>
</feature>
<dbReference type="GO" id="GO:0003677">
    <property type="term" value="F:DNA binding"/>
    <property type="evidence" value="ECO:0007669"/>
    <property type="project" value="InterPro"/>
</dbReference>
<evidence type="ECO:0000313" key="1">
    <source>
        <dbReference type="EMBL" id="SBS05793.1"/>
    </source>
</evidence>
<reference evidence="1" key="1">
    <citation type="submission" date="2016-05" db="EMBL/GenBank/DDBJ databases">
        <authorList>
            <person name="Lavstsen T."/>
            <person name="Jespersen J.S."/>
        </authorList>
    </citation>
    <scope>NUCLEOTIDE SEQUENCE</scope>
    <source>
        <tissue evidence="1">Brain</tissue>
    </source>
</reference>
<sequence length="103" mass="11931">SDTFTHQTSFLVMETTRRNAYAAAFKLKAIDLAIRQGTRATARELGINESMVRHWRRQREEISQCKKTTKAFRGNKSRWPEMESILEDWVNTQRADGRGVSTV</sequence>
<dbReference type="EMBL" id="HAEI01008720">
    <property type="protein sequence ID" value="SBS05793.1"/>
    <property type="molecule type" value="Transcribed_RNA"/>
</dbReference>
<organism evidence="1">
    <name type="scientific">Nothobranchius rachovii</name>
    <name type="common">bluefin notho</name>
    <dbReference type="NCBI Taxonomy" id="451742"/>
    <lineage>
        <taxon>Eukaryota</taxon>
        <taxon>Metazoa</taxon>
        <taxon>Chordata</taxon>
        <taxon>Craniata</taxon>
        <taxon>Vertebrata</taxon>
        <taxon>Euteleostomi</taxon>
        <taxon>Actinopterygii</taxon>
        <taxon>Neopterygii</taxon>
        <taxon>Teleostei</taxon>
        <taxon>Neoteleostei</taxon>
        <taxon>Acanthomorphata</taxon>
        <taxon>Ovalentaria</taxon>
        <taxon>Atherinomorphae</taxon>
        <taxon>Cyprinodontiformes</taxon>
        <taxon>Nothobranchiidae</taxon>
        <taxon>Nothobranchius</taxon>
    </lineage>
</organism>
<dbReference type="InterPro" id="IPR002514">
    <property type="entry name" value="Transposase_8"/>
</dbReference>